<dbReference type="Proteomes" id="UP000243579">
    <property type="component" value="Unassembled WGS sequence"/>
</dbReference>
<comment type="caution">
    <text evidence="2">The sequence shown here is derived from an EMBL/GenBank/DDBJ whole genome shotgun (WGS) entry which is preliminary data.</text>
</comment>
<protein>
    <submittedName>
        <fullName evidence="2">Uncharacterized protein</fullName>
    </submittedName>
</protein>
<keyword evidence="1" id="KW-0812">Transmembrane</keyword>
<evidence type="ECO:0000313" key="2">
    <source>
        <dbReference type="EMBL" id="OQR87637.1"/>
    </source>
</evidence>
<dbReference type="EMBL" id="JNBR01001430">
    <property type="protein sequence ID" value="OQR87637.1"/>
    <property type="molecule type" value="Genomic_DNA"/>
</dbReference>
<keyword evidence="1" id="KW-0472">Membrane</keyword>
<organism evidence="2 3">
    <name type="scientific">Achlya hypogyna</name>
    <name type="common">Oomycete</name>
    <name type="synonym">Protoachlya hypogyna</name>
    <dbReference type="NCBI Taxonomy" id="1202772"/>
    <lineage>
        <taxon>Eukaryota</taxon>
        <taxon>Sar</taxon>
        <taxon>Stramenopiles</taxon>
        <taxon>Oomycota</taxon>
        <taxon>Saprolegniomycetes</taxon>
        <taxon>Saprolegniales</taxon>
        <taxon>Achlyaceae</taxon>
        <taxon>Achlya</taxon>
    </lineage>
</organism>
<keyword evidence="3" id="KW-1185">Reference proteome</keyword>
<sequence length="226" mass="24522">MLRWQPVAEVAGATNSSETTQIVALPGATEATHREDGPDQGSSIMLTLCIAGVIWVVVLFALVVFRHRRKQKAAALNAPPTIGTIECSTNGTAIMTLHRFPVHMLPASERSNPVKRSSLPRLTSYDEPVDYHTVTFIESPGTDANSSMLTVTFHESMLQDEPSPPLLEELLQEDDDYRSDGEESTTAFYNMAGKESISSYATHGVGRSWAQSIQSADSQASSSDGH</sequence>
<proteinExistence type="predicted"/>
<keyword evidence="1" id="KW-1133">Transmembrane helix</keyword>
<evidence type="ECO:0000313" key="3">
    <source>
        <dbReference type="Proteomes" id="UP000243579"/>
    </source>
</evidence>
<name>A0A1V9YPR6_ACHHY</name>
<dbReference type="OrthoDB" id="76132at2759"/>
<gene>
    <name evidence="2" type="ORF">ACHHYP_08425</name>
</gene>
<accession>A0A1V9YPR6</accession>
<feature type="transmembrane region" description="Helical" evidence="1">
    <location>
        <begin position="44"/>
        <end position="65"/>
    </location>
</feature>
<reference evidence="2 3" key="1">
    <citation type="journal article" date="2014" name="Genome Biol. Evol.">
        <title>The secreted proteins of Achlya hypogyna and Thraustotheca clavata identify the ancestral oomycete secretome and reveal gene acquisitions by horizontal gene transfer.</title>
        <authorList>
            <person name="Misner I."/>
            <person name="Blouin N."/>
            <person name="Leonard G."/>
            <person name="Richards T.A."/>
            <person name="Lane C.E."/>
        </authorList>
    </citation>
    <scope>NUCLEOTIDE SEQUENCE [LARGE SCALE GENOMIC DNA]</scope>
    <source>
        <strain evidence="2 3">ATCC 48635</strain>
    </source>
</reference>
<dbReference type="AlphaFoldDB" id="A0A1V9YPR6"/>
<evidence type="ECO:0000256" key="1">
    <source>
        <dbReference type="SAM" id="Phobius"/>
    </source>
</evidence>